<proteinExistence type="predicted"/>
<dbReference type="AlphaFoldDB" id="A0A072N369"/>
<dbReference type="OrthoDB" id="13401at2"/>
<comment type="caution">
    <text evidence="2">The sequence shown here is derived from an EMBL/GenBank/DDBJ whole genome shotgun (WGS) entry which is preliminary data.</text>
</comment>
<dbReference type="Pfam" id="PF03412">
    <property type="entry name" value="Peptidase_C39"/>
    <property type="match status" value="1"/>
</dbReference>
<dbReference type="GO" id="GO:0008233">
    <property type="term" value="F:peptidase activity"/>
    <property type="evidence" value="ECO:0007669"/>
    <property type="project" value="InterPro"/>
</dbReference>
<dbReference type="PATRIC" id="fig|1137280.3.peg.549"/>
<feature type="domain" description="Peptidase C39" evidence="1">
    <location>
        <begin position="62"/>
        <end position="193"/>
    </location>
</feature>
<sequence length="266" mass="30364">MLLVLAGSILTFTMVQEATVVEPFDKGTVVIEQDLDSGPVELRSDIHVEPLVEQKYRNIVRQAYDYSCGSAALTTVLNYYLGRTLSERQVMEGLLHYGESDRIVQRRAFSMLDMKRLVTALGYPSGGFKASIEDLKDLDHPAIVPIHHAGFKHFVVLRTIKDGRVYMADPSVGNISFPLAQFEEKWDGNVLFIVFPGSDKPLDNLELKEEDLRFVDDQTMTLMALERIPAFHEATERRIQNLLERQKNNPDGSVENTRKQLYYRRN</sequence>
<dbReference type="GO" id="GO:0006508">
    <property type="term" value="P:proteolysis"/>
    <property type="evidence" value="ECO:0007669"/>
    <property type="project" value="InterPro"/>
</dbReference>
<dbReference type="EMBL" id="ANIE01000003">
    <property type="protein sequence ID" value="KEF32099.1"/>
    <property type="molecule type" value="Genomic_DNA"/>
</dbReference>
<evidence type="ECO:0000313" key="3">
    <source>
        <dbReference type="Proteomes" id="UP000035057"/>
    </source>
</evidence>
<organism evidence="2 3">
    <name type="scientific">Marinobacter nitratireducens</name>
    <dbReference type="NCBI Taxonomy" id="1137280"/>
    <lineage>
        <taxon>Bacteria</taxon>
        <taxon>Pseudomonadati</taxon>
        <taxon>Pseudomonadota</taxon>
        <taxon>Gammaproteobacteria</taxon>
        <taxon>Pseudomonadales</taxon>
        <taxon>Marinobacteraceae</taxon>
        <taxon>Marinobacter</taxon>
    </lineage>
</organism>
<evidence type="ECO:0000259" key="1">
    <source>
        <dbReference type="PROSITE" id="PS50990"/>
    </source>
</evidence>
<name>A0A072N369_9GAMM</name>
<reference evidence="2 3" key="1">
    <citation type="submission" date="2012-12" db="EMBL/GenBank/DDBJ databases">
        <title>Genome assembly of Marinobacter sp. AK21.</title>
        <authorList>
            <person name="Khatri I."/>
            <person name="Kumar R."/>
            <person name="Vaidya B."/>
            <person name="Subramanian S."/>
            <person name="Pinnaka A."/>
        </authorList>
    </citation>
    <scope>NUCLEOTIDE SEQUENCE [LARGE SCALE GENOMIC DNA]</scope>
    <source>
        <strain evidence="2 3">AK21</strain>
    </source>
</reference>
<dbReference type="GO" id="GO:0005524">
    <property type="term" value="F:ATP binding"/>
    <property type="evidence" value="ECO:0007669"/>
    <property type="project" value="InterPro"/>
</dbReference>
<dbReference type="RefSeq" id="WP_036128524.1">
    <property type="nucleotide sequence ID" value="NZ_ANIE01000003.1"/>
</dbReference>
<dbReference type="Proteomes" id="UP000035057">
    <property type="component" value="Unassembled WGS sequence"/>
</dbReference>
<dbReference type="GO" id="GO:0016020">
    <property type="term" value="C:membrane"/>
    <property type="evidence" value="ECO:0007669"/>
    <property type="project" value="InterPro"/>
</dbReference>
<dbReference type="STRING" id="1137280.D777_00733"/>
<dbReference type="InterPro" id="IPR005074">
    <property type="entry name" value="Peptidase_C39"/>
</dbReference>
<dbReference type="CDD" id="cd02423">
    <property type="entry name" value="Peptidase_C39G"/>
    <property type="match status" value="1"/>
</dbReference>
<dbReference type="Gene3D" id="3.90.70.10">
    <property type="entry name" value="Cysteine proteinases"/>
    <property type="match status" value="1"/>
</dbReference>
<gene>
    <name evidence="2" type="ORF">D777_00733</name>
</gene>
<dbReference type="PROSITE" id="PS50990">
    <property type="entry name" value="PEPTIDASE_C39"/>
    <property type="match status" value="1"/>
</dbReference>
<protein>
    <submittedName>
        <fullName evidence="2">Bacteriocin resistance protein, putative</fullName>
    </submittedName>
</protein>
<evidence type="ECO:0000313" key="2">
    <source>
        <dbReference type="EMBL" id="KEF32099.1"/>
    </source>
</evidence>
<keyword evidence="3" id="KW-1185">Reference proteome</keyword>
<accession>A0A072N369</accession>